<accession>D7FM29</accession>
<dbReference type="InterPro" id="IPR029033">
    <property type="entry name" value="His_PPase_superfam"/>
</dbReference>
<dbReference type="PANTHER" id="PTHR48100:SF33">
    <property type="entry name" value="PEPTIDASE S54 RHOMBOID DOMAIN-CONTAINING PROTEIN"/>
    <property type="match status" value="1"/>
</dbReference>
<dbReference type="GO" id="GO:0016791">
    <property type="term" value="F:phosphatase activity"/>
    <property type="evidence" value="ECO:0007669"/>
    <property type="project" value="TreeGrafter"/>
</dbReference>
<dbReference type="AlphaFoldDB" id="D7FM29"/>
<evidence type="ECO:0000313" key="1">
    <source>
        <dbReference type="EMBL" id="CBJ29854.1"/>
    </source>
</evidence>
<organism evidence="1 2">
    <name type="scientific">Ectocarpus siliculosus</name>
    <name type="common">Brown alga</name>
    <name type="synonym">Conferva siliculosa</name>
    <dbReference type="NCBI Taxonomy" id="2880"/>
    <lineage>
        <taxon>Eukaryota</taxon>
        <taxon>Sar</taxon>
        <taxon>Stramenopiles</taxon>
        <taxon>Ochrophyta</taxon>
        <taxon>PX clade</taxon>
        <taxon>Phaeophyceae</taxon>
        <taxon>Ectocarpales</taxon>
        <taxon>Ectocarpaceae</taxon>
        <taxon>Ectocarpus</taxon>
    </lineage>
</organism>
<dbReference type="EMBL" id="FN648164">
    <property type="protein sequence ID" value="CBJ29854.1"/>
    <property type="molecule type" value="Genomic_DNA"/>
</dbReference>
<evidence type="ECO:0000313" key="2">
    <source>
        <dbReference type="Proteomes" id="UP000002630"/>
    </source>
</evidence>
<name>D7FM29_ECTSI</name>
<dbReference type="OrthoDB" id="496981at2759"/>
<dbReference type="CDD" id="cd07067">
    <property type="entry name" value="HP_PGM_like"/>
    <property type="match status" value="1"/>
</dbReference>
<dbReference type="SMART" id="SM00855">
    <property type="entry name" value="PGAM"/>
    <property type="match status" value="1"/>
</dbReference>
<dbReference type="InterPro" id="IPR050275">
    <property type="entry name" value="PGM_Phosphatase"/>
</dbReference>
<keyword evidence="2" id="KW-1185">Reference proteome</keyword>
<dbReference type="PANTHER" id="PTHR48100">
    <property type="entry name" value="BROAD-SPECIFICITY PHOSPHATASE YOR283W-RELATED"/>
    <property type="match status" value="1"/>
</dbReference>
<dbReference type="eggNOG" id="ENOG502RZPE">
    <property type="taxonomic scope" value="Eukaryota"/>
</dbReference>
<dbReference type="Gene3D" id="3.40.50.1240">
    <property type="entry name" value="Phosphoglycerate mutase-like"/>
    <property type="match status" value="1"/>
</dbReference>
<dbReference type="EMBL" id="FN649727">
    <property type="protein sequence ID" value="CBJ29854.1"/>
    <property type="molecule type" value="Genomic_DNA"/>
</dbReference>
<dbReference type="GO" id="GO:0005829">
    <property type="term" value="C:cytosol"/>
    <property type="evidence" value="ECO:0007669"/>
    <property type="project" value="TreeGrafter"/>
</dbReference>
<dbReference type="Proteomes" id="UP000002630">
    <property type="component" value="Linkage Group LG02"/>
</dbReference>
<gene>
    <name evidence="1" type="ORF">Esi_0163_0035</name>
</gene>
<protein>
    <submittedName>
        <fullName evidence="1">Uncharacterized protein</fullName>
    </submittedName>
</protein>
<dbReference type="SUPFAM" id="SSF53254">
    <property type="entry name" value="Phosphoglycerate mutase-like"/>
    <property type="match status" value="1"/>
</dbReference>
<dbReference type="InParanoid" id="D7FM29"/>
<sequence>MGAPGQETNGTVVAGTLMCNYGAPIARSAGATRRTASDLPRAPPQGQLGRIVCTRRDPLSTIALSNQARVPAEFIPADPTLVEARGGAPAARDRGAAVYGNNRNCTSTAAAPLVRSESIGLLLPKEVKQARVCGGRGKRNCSPGQQLQGLVPIDPDQQGRHIMSEVRLSTVILVCAGFGVLAFISGSAENIWRKVKLAGIGAVHMLLSKDKKFKPEVDSGKVRVDSTSRRKRIIFIRHGESEWNEVFNRGFGPSFLVRLVSAFVREVMMLSTRDSVFFDSPLSNTGIQQTQELIRFLQKTPDSFSGSGVADAVATLRGGSTQSSQSSVVVTSNLRRAIATGLITLWERLRGGEERYLVHSALQEMTFNIDGISLLERGEKPDEGLAKELGGNVVFDAEFNVGTKALGNTGMKRMKALAEWASQRPEDTVVCVGHSLYFRSFFRCFLPQSAVHDAKKKKMVNCGVVAFTLESGVYEGRQAYKIEPDSIVSVYGGFK</sequence>
<proteinExistence type="predicted"/>
<dbReference type="InterPro" id="IPR013078">
    <property type="entry name" value="His_Pase_superF_clade-1"/>
</dbReference>
<reference evidence="1 2" key="1">
    <citation type="journal article" date="2010" name="Nature">
        <title>The Ectocarpus genome and the independent evolution of multicellularity in brown algae.</title>
        <authorList>
            <person name="Cock J.M."/>
            <person name="Sterck L."/>
            <person name="Rouze P."/>
            <person name="Scornet D."/>
            <person name="Allen A.E."/>
            <person name="Amoutzias G."/>
            <person name="Anthouard V."/>
            <person name="Artiguenave F."/>
            <person name="Aury J.M."/>
            <person name="Badger J.H."/>
            <person name="Beszteri B."/>
            <person name="Billiau K."/>
            <person name="Bonnet E."/>
            <person name="Bothwell J.H."/>
            <person name="Bowler C."/>
            <person name="Boyen C."/>
            <person name="Brownlee C."/>
            <person name="Carrano C.J."/>
            <person name="Charrier B."/>
            <person name="Cho G.Y."/>
            <person name="Coelho S.M."/>
            <person name="Collen J."/>
            <person name="Corre E."/>
            <person name="Da Silva C."/>
            <person name="Delage L."/>
            <person name="Delaroque N."/>
            <person name="Dittami S.M."/>
            <person name="Doulbeau S."/>
            <person name="Elias M."/>
            <person name="Farnham G."/>
            <person name="Gachon C.M."/>
            <person name="Gschloessl B."/>
            <person name="Heesch S."/>
            <person name="Jabbari K."/>
            <person name="Jubin C."/>
            <person name="Kawai H."/>
            <person name="Kimura K."/>
            <person name="Kloareg B."/>
            <person name="Kupper F.C."/>
            <person name="Lang D."/>
            <person name="Le Bail A."/>
            <person name="Leblanc C."/>
            <person name="Lerouge P."/>
            <person name="Lohr M."/>
            <person name="Lopez P.J."/>
            <person name="Martens C."/>
            <person name="Maumus F."/>
            <person name="Michel G."/>
            <person name="Miranda-Saavedra D."/>
            <person name="Morales J."/>
            <person name="Moreau H."/>
            <person name="Motomura T."/>
            <person name="Nagasato C."/>
            <person name="Napoli C.A."/>
            <person name="Nelson D.R."/>
            <person name="Nyvall-Collen P."/>
            <person name="Peters A.F."/>
            <person name="Pommier C."/>
            <person name="Potin P."/>
            <person name="Poulain J."/>
            <person name="Quesneville H."/>
            <person name="Read B."/>
            <person name="Rensing S.A."/>
            <person name="Ritter A."/>
            <person name="Rousvoal S."/>
            <person name="Samanta M."/>
            <person name="Samson G."/>
            <person name="Schroeder D.C."/>
            <person name="Segurens B."/>
            <person name="Strittmatter M."/>
            <person name="Tonon T."/>
            <person name="Tregear J.W."/>
            <person name="Valentin K."/>
            <person name="von Dassow P."/>
            <person name="Yamagishi T."/>
            <person name="Van de Peer Y."/>
            <person name="Wincker P."/>
        </authorList>
    </citation>
    <scope>NUCLEOTIDE SEQUENCE [LARGE SCALE GENOMIC DNA]</scope>
    <source>
        <strain evidence="2">Ec32 / CCAP1310/4</strain>
    </source>
</reference>